<evidence type="ECO:0000313" key="2">
    <source>
        <dbReference type="EMBL" id="ARS43347.1"/>
    </source>
</evidence>
<name>A0A1X9ZDI5_PASMD</name>
<keyword evidence="2" id="KW-0614">Plasmid</keyword>
<feature type="chain" id="PRO_5012101133" description="Cag pathogenicity island Cag12 family protein" evidence="1">
    <location>
        <begin position="21"/>
        <end position="145"/>
    </location>
</feature>
<dbReference type="PROSITE" id="PS51257">
    <property type="entry name" value="PROKAR_LIPOPROTEIN"/>
    <property type="match status" value="1"/>
</dbReference>
<protein>
    <recommendedName>
        <fullName evidence="3">Cag pathogenicity island Cag12 family protein</fullName>
    </recommendedName>
</protein>
<geneLocation type="plasmid" evidence="2">
    <name>pRCADGH-2</name>
</geneLocation>
<organism evidence="2">
    <name type="scientific">Pasteurella multocida</name>
    <dbReference type="NCBI Taxonomy" id="747"/>
    <lineage>
        <taxon>Bacteria</taxon>
        <taxon>Pseudomonadati</taxon>
        <taxon>Pseudomonadota</taxon>
        <taxon>Gammaproteobacteria</taxon>
        <taxon>Pasteurellales</taxon>
        <taxon>Pasteurellaceae</taxon>
        <taxon>Pasteurella</taxon>
    </lineage>
</organism>
<feature type="signal peptide" evidence="1">
    <location>
        <begin position="1"/>
        <end position="20"/>
    </location>
</feature>
<dbReference type="RefSeq" id="WP_117281819.1">
    <property type="nucleotide sequence ID" value="NZ_JAPRGM010000010.1"/>
</dbReference>
<evidence type="ECO:0008006" key="3">
    <source>
        <dbReference type="Google" id="ProtNLM"/>
    </source>
</evidence>
<keyword evidence="1" id="KW-0732">Signal</keyword>
<dbReference type="EMBL" id="KX753679">
    <property type="protein sequence ID" value="ARS43347.1"/>
    <property type="molecule type" value="Genomic_DNA"/>
</dbReference>
<dbReference type="InterPro" id="IPR025264">
    <property type="entry name" value="Cag12"/>
</dbReference>
<sequence length="145" mass="16563">MKKFLIMNTLIPVCFLSACSSSPPLPPQIDEDAPAIYLNNQVYRQTPTAIVPKNAGDHNGQPWVYQYVNLDRSDYVNETEKVRFFYFAHHADSIEIYGQPARTEAYKYWLQANGVSANISTHPKDLLKNNVNITFRRGVKNEKAL</sequence>
<evidence type="ECO:0000256" key="1">
    <source>
        <dbReference type="SAM" id="SignalP"/>
    </source>
</evidence>
<proteinExistence type="predicted"/>
<reference evidence="2" key="1">
    <citation type="submission" date="2016-08" db="EMBL/GenBank/DDBJ databases">
        <title>Molecular Characterization of plasmids with Antimicrobial Resistant Genes and Type IV Secretion System in Duck Isolate of Pasteurella multocida.</title>
        <authorList>
            <person name="Zhu D.-K."/>
            <person name="Zhou W.-S."/>
            <person name="Wang M.-S."/>
            <person name="Cheng A.-C."/>
        </authorList>
    </citation>
    <scope>NUCLEOTIDE SEQUENCE</scope>
    <source>
        <strain evidence="2">RCAD0259</strain>
        <plasmid evidence="2">pRCADGH-2</plasmid>
    </source>
</reference>
<gene>
    <name evidence="2" type="ORF">pRCADGH-2_016</name>
</gene>
<dbReference type="AlphaFoldDB" id="A0A1X9ZDI5"/>
<dbReference type="Pfam" id="PF13117">
    <property type="entry name" value="Cag12"/>
    <property type="match status" value="1"/>
</dbReference>
<accession>A0A1X9ZDI5</accession>